<reference evidence="1" key="1">
    <citation type="journal article" date="2014" name="Nat. Commun.">
        <title>Multiple recent horizontal transfers of a large genomic region in cheese making fungi.</title>
        <authorList>
            <person name="Cheeseman K."/>
            <person name="Ropars J."/>
            <person name="Renault P."/>
            <person name="Dupont J."/>
            <person name="Gouzy J."/>
            <person name="Branca A."/>
            <person name="Abraham A.L."/>
            <person name="Ceppi M."/>
            <person name="Conseiller E."/>
            <person name="Debuchy R."/>
            <person name="Malagnac F."/>
            <person name="Goarin A."/>
            <person name="Silar P."/>
            <person name="Lacoste S."/>
            <person name="Sallet E."/>
            <person name="Bensimon A."/>
            <person name="Giraud T."/>
            <person name="Brygoo Y."/>
        </authorList>
    </citation>
    <scope>NUCLEOTIDE SEQUENCE [LARGE SCALE GENOMIC DNA]</scope>
    <source>
        <strain evidence="1">FM164</strain>
    </source>
</reference>
<dbReference type="EMBL" id="HG792016">
    <property type="protein sequence ID" value="CDM30131.1"/>
    <property type="molecule type" value="Genomic_DNA"/>
</dbReference>
<evidence type="ECO:0000313" key="2">
    <source>
        <dbReference type="Proteomes" id="UP000030686"/>
    </source>
</evidence>
<dbReference type="AlphaFoldDB" id="W6Q2B3"/>
<evidence type="ECO:0000313" key="1">
    <source>
        <dbReference type="EMBL" id="CDM30131.1"/>
    </source>
</evidence>
<proteinExistence type="predicted"/>
<protein>
    <submittedName>
        <fullName evidence="1">Genomic scaffold, ProqFM164S02</fullName>
    </submittedName>
</protein>
<accession>W6Q2B3</accession>
<gene>
    <name evidence="1" type="ORF">PROQFM164_S02g000280</name>
</gene>
<organism evidence="1 2">
    <name type="scientific">Penicillium roqueforti (strain FM164)</name>
    <dbReference type="NCBI Taxonomy" id="1365484"/>
    <lineage>
        <taxon>Eukaryota</taxon>
        <taxon>Fungi</taxon>
        <taxon>Dikarya</taxon>
        <taxon>Ascomycota</taxon>
        <taxon>Pezizomycotina</taxon>
        <taxon>Eurotiomycetes</taxon>
        <taxon>Eurotiomycetidae</taxon>
        <taxon>Eurotiales</taxon>
        <taxon>Aspergillaceae</taxon>
        <taxon>Penicillium</taxon>
    </lineage>
</organism>
<dbReference type="Proteomes" id="UP000030686">
    <property type="component" value="Unassembled WGS sequence"/>
</dbReference>
<name>W6Q2B3_PENRF</name>
<sequence>MESNYGCSTAVLSRSTGCWDGYLPDFYFRVADTEAFVRLCCELVH</sequence>
<keyword evidence="2" id="KW-1185">Reference proteome</keyword>